<keyword evidence="6" id="KW-0808">Transferase</keyword>
<sequence length="180" mass="21142">MERFFLILTSVVCVQRIVELLIAKRHTQWMKARGGKEFGAEHYPLIVFVHVLFFVSMAVEVFAFKRTMPSWWWGPFTLFLIAQLLRYWCIRSLGRFWNTRIVVLPQAKVVHRGPYRFMRHPNYAVVTLELLSLPLIFGAYVTCIAISLLNMAVLKFVRIPAEERALSALTNYREEYGKRT</sequence>
<dbReference type="PANTHER" id="PTHR43847:SF1">
    <property type="entry name" value="BLL3993 PROTEIN"/>
    <property type="match status" value="1"/>
</dbReference>
<keyword evidence="4 5" id="KW-0472">Membrane</keyword>
<dbReference type="RefSeq" id="WP_077718244.1">
    <property type="nucleotide sequence ID" value="NZ_CP019699.1"/>
</dbReference>
<dbReference type="EMBL" id="CP019699">
    <property type="protein sequence ID" value="AQS54431.1"/>
    <property type="molecule type" value="Genomic_DNA"/>
</dbReference>
<feature type="transmembrane region" description="Helical" evidence="5">
    <location>
        <begin position="70"/>
        <end position="90"/>
    </location>
</feature>
<organism evidence="6 7">
    <name type="scientific">Novibacillus thermophilus</name>
    <dbReference type="NCBI Taxonomy" id="1471761"/>
    <lineage>
        <taxon>Bacteria</taxon>
        <taxon>Bacillati</taxon>
        <taxon>Bacillota</taxon>
        <taxon>Bacilli</taxon>
        <taxon>Bacillales</taxon>
        <taxon>Thermoactinomycetaceae</taxon>
        <taxon>Novibacillus</taxon>
    </lineage>
</organism>
<feature type="transmembrane region" description="Helical" evidence="5">
    <location>
        <begin position="6"/>
        <end position="23"/>
    </location>
</feature>
<dbReference type="GO" id="GO:0016020">
    <property type="term" value="C:membrane"/>
    <property type="evidence" value="ECO:0007669"/>
    <property type="project" value="UniProtKB-SubCell"/>
</dbReference>
<evidence type="ECO:0000256" key="4">
    <source>
        <dbReference type="ARBA" id="ARBA00023136"/>
    </source>
</evidence>
<dbReference type="GO" id="GO:0004671">
    <property type="term" value="F:protein C-terminal S-isoprenylcysteine carboxyl O-methyltransferase activity"/>
    <property type="evidence" value="ECO:0007669"/>
    <property type="project" value="InterPro"/>
</dbReference>
<dbReference type="OrthoDB" id="7203053at2"/>
<evidence type="ECO:0000256" key="1">
    <source>
        <dbReference type="ARBA" id="ARBA00004141"/>
    </source>
</evidence>
<reference evidence="6 7" key="1">
    <citation type="journal article" date="2015" name="Int. J. Syst. Evol. Microbiol.">
        <title>Novibacillus thermophilus gen. nov., sp. nov., a Gram-staining-negative and moderately thermophilic member of the family Thermoactinomycetaceae.</title>
        <authorList>
            <person name="Yang G."/>
            <person name="Chen J."/>
            <person name="Zhou S."/>
        </authorList>
    </citation>
    <scope>NUCLEOTIDE SEQUENCE [LARGE SCALE GENOMIC DNA]</scope>
    <source>
        <strain evidence="6 7">SG-1</strain>
    </source>
</reference>
<feature type="transmembrane region" description="Helical" evidence="5">
    <location>
        <begin position="43"/>
        <end position="64"/>
    </location>
</feature>
<dbReference type="Pfam" id="PF04140">
    <property type="entry name" value="ICMT"/>
    <property type="match status" value="1"/>
</dbReference>
<comment type="subcellular location">
    <subcellularLocation>
        <location evidence="1">Membrane</location>
        <topology evidence="1">Multi-pass membrane protein</topology>
    </subcellularLocation>
</comment>
<evidence type="ECO:0000256" key="3">
    <source>
        <dbReference type="ARBA" id="ARBA00022989"/>
    </source>
</evidence>
<evidence type="ECO:0000256" key="5">
    <source>
        <dbReference type="SAM" id="Phobius"/>
    </source>
</evidence>
<evidence type="ECO:0000256" key="2">
    <source>
        <dbReference type="ARBA" id="ARBA00022692"/>
    </source>
</evidence>
<feature type="transmembrane region" description="Helical" evidence="5">
    <location>
        <begin position="123"/>
        <end position="149"/>
    </location>
</feature>
<name>A0A1U9K2Y2_9BACL</name>
<protein>
    <submittedName>
        <fullName evidence="6">Isoprenylcysteine carboxyl methyltransferase</fullName>
    </submittedName>
</protein>
<dbReference type="GO" id="GO:0032259">
    <property type="term" value="P:methylation"/>
    <property type="evidence" value="ECO:0007669"/>
    <property type="project" value="UniProtKB-KW"/>
</dbReference>
<gene>
    <name evidence="6" type="ORF">B0W44_00045</name>
</gene>
<keyword evidence="7" id="KW-1185">Reference proteome</keyword>
<dbReference type="InterPro" id="IPR052527">
    <property type="entry name" value="Metal_cation-efflux_comp"/>
</dbReference>
<evidence type="ECO:0000313" key="7">
    <source>
        <dbReference type="Proteomes" id="UP000188603"/>
    </source>
</evidence>
<dbReference type="STRING" id="1471761.B0W44_00045"/>
<dbReference type="Proteomes" id="UP000188603">
    <property type="component" value="Chromosome"/>
</dbReference>
<dbReference type="AlphaFoldDB" id="A0A1U9K2Y2"/>
<dbReference type="Gene3D" id="1.20.120.1630">
    <property type="match status" value="1"/>
</dbReference>
<keyword evidence="2 5" id="KW-0812">Transmembrane</keyword>
<proteinExistence type="predicted"/>
<keyword evidence="6" id="KW-0489">Methyltransferase</keyword>
<dbReference type="InterPro" id="IPR007269">
    <property type="entry name" value="ICMT_MeTrfase"/>
</dbReference>
<keyword evidence="3 5" id="KW-1133">Transmembrane helix</keyword>
<accession>A0A1U9K2Y2</accession>
<dbReference type="PANTHER" id="PTHR43847">
    <property type="entry name" value="BLL3993 PROTEIN"/>
    <property type="match status" value="1"/>
</dbReference>
<dbReference type="KEGG" id="ntr:B0W44_00045"/>
<evidence type="ECO:0000313" key="6">
    <source>
        <dbReference type="EMBL" id="AQS54431.1"/>
    </source>
</evidence>